<dbReference type="Proteomes" id="UP000324800">
    <property type="component" value="Unassembled WGS sequence"/>
</dbReference>
<reference evidence="2 3" key="1">
    <citation type="submission" date="2019-03" db="EMBL/GenBank/DDBJ databases">
        <title>Single cell metagenomics reveals metabolic interactions within the superorganism composed of flagellate Streblomastix strix and complex community of Bacteroidetes bacteria on its surface.</title>
        <authorList>
            <person name="Treitli S.C."/>
            <person name="Kolisko M."/>
            <person name="Husnik F."/>
            <person name="Keeling P."/>
            <person name="Hampl V."/>
        </authorList>
    </citation>
    <scope>NUCLEOTIDE SEQUENCE [LARGE SCALE GENOMIC DNA]</scope>
    <source>
        <strain evidence="2">ST1C</strain>
    </source>
</reference>
<evidence type="ECO:0008006" key="4">
    <source>
        <dbReference type="Google" id="ProtNLM"/>
    </source>
</evidence>
<dbReference type="SUPFAM" id="SSF51126">
    <property type="entry name" value="Pectin lyase-like"/>
    <property type="match status" value="1"/>
</dbReference>
<dbReference type="AlphaFoldDB" id="A0A5J4QGN9"/>
<proteinExistence type="predicted"/>
<evidence type="ECO:0000313" key="3">
    <source>
        <dbReference type="Proteomes" id="UP000324800"/>
    </source>
</evidence>
<organism evidence="2 3">
    <name type="scientific">Streblomastix strix</name>
    <dbReference type="NCBI Taxonomy" id="222440"/>
    <lineage>
        <taxon>Eukaryota</taxon>
        <taxon>Metamonada</taxon>
        <taxon>Preaxostyla</taxon>
        <taxon>Oxymonadida</taxon>
        <taxon>Streblomastigidae</taxon>
        <taxon>Streblomastix</taxon>
    </lineage>
</organism>
<evidence type="ECO:0000313" key="2">
    <source>
        <dbReference type="EMBL" id="KAA6320419.1"/>
    </source>
</evidence>
<name>A0A5J4QGN9_9EUKA</name>
<feature type="region of interest" description="Disordered" evidence="1">
    <location>
        <begin position="204"/>
        <end position="223"/>
    </location>
</feature>
<feature type="non-terminal residue" evidence="2">
    <location>
        <position position="1"/>
    </location>
</feature>
<feature type="compositionally biased region" description="Basic and acidic residues" evidence="1">
    <location>
        <begin position="205"/>
        <end position="223"/>
    </location>
</feature>
<accession>A0A5J4QGN9</accession>
<gene>
    <name evidence="2" type="ORF">EZS28_054685</name>
</gene>
<protein>
    <recommendedName>
        <fullName evidence="4">Right handed beta helix domain-containing protein</fullName>
    </recommendedName>
</protein>
<sequence>GKLEISSCQFGSEDESSQLGQPSISIDAGCLNLFISYTNFTKLLSGGISLETGQGSQASIESCQFTDCGEGSQIAGAVYAIGLPGDNLGSVSITNCQFISCLGQQAGGIIFEDNIVPSSVKNNYFSKNSISDEKGAKDILFLSKEMLDKTGDLEIVAQGYKYDKTDGYVGEVKISGFDANFAQYLDCKSEGKEDCGIIPCGGTKEQPEESCKETIKEKEEIKD</sequence>
<comment type="caution">
    <text evidence="2">The sequence shown here is derived from an EMBL/GenBank/DDBJ whole genome shotgun (WGS) entry which is preliminary data.</text>
</comment>
<feature type="region of interest" description="Disordered" evidence="1">
    <location>
        <begin position="1"/>
        <end position="20"/>
    </location>
</feature>
<dbReference type="EMBL" id="SNRW01045555">
    <property type="protein sequence ID" value="KAA6320419.1"/>
    <property type="molecule type" value="Genomic_DNA"/>
</dbReference>
<feature type="compositionally biased region" description="Polar residues" evidence="1">
    <location>
        <begin position="1"/>
        <end position="10"/>
    </location>
</feature>
<dbReference type="InterPro" id="IPR011050">
    <property type="entry name" value="Pectin_lyase_fold/virulence"/>
</dbReference>
<feature type="non-terminal residue" evidence="2">
    <location>
        <position position="223"/>
    </location>
</feature>
<evidence type="ECO:0000256" key="1">
    <source>
        <dbReference type="SAM" id="MobiDB-lite"/>
    </source>
</evidence>